<keyword evidence="1" id="KW-0812">Transmembrane</keyword>
<dbReference type="Pfam" id="PF13400">
    <property type="entry name" value="Tad"/>
    <property type="match status" value="1"/>
</dbReference>
<feature type="domain" description="Putative Flp pilus-assembly TadG-like N-terminal" evidence="2">
    <location>
        <begin position="35"/>
        <end position="81"/>
    </location>
</feature>
<evidence type="ECO:0000313" key="3">
    <source>
        <dbReference type="EMBL" id="PSH67472.1"/>
    </source>
</evidence>
<keyword evidence="1" id="KW-0472">Membrane</keyword>
<evidence type="ECO:0000313" key="4">
    <source>
        <dbReference type="Proteomes" id="UP000241764"/>
    </source>
</evidence>
<protein>
    <recommendedName>
        <fullName evidence="2">Putative Flp pilus-assembly TadG-like N-terminal domain-containing protein</fullName>
    </recommendedName>
</protein>
<comment type="caution">
    <text evidence="3">The sequence shown here is derived from an EMBL/GenBank/DDBJ whole genome shotgun (WGS) entry which is preliminary data.</text>
</comment>
<dbReference type="AlphaFoldDB" id="A0A2P7BLY7"/>
<dbReference type="InterPro" id="IPR028087">
    <property type="entry name" value="Tad_N"/>
</dbReference>
<gene>
    <name evidence="3" type="ORF">CU103_03780</name>
</gene>
<dbReference type="Proteomes" id="UP000241764">
    <property type="component" value="Unassembled WGS sequence"/>
</dbReference>
<evidence type="ECO:0000259" key="2">
    <source>
        <dbReference type="Pfam" id="PF13400"/>
    </source>
</evidence>
<organism evidence="3 4">
    <name type="scientific">Phyllobacterium sophorae</name>
    <dbReference type="NCBI Taxonomy" id="1520277"/>
    <lineage>
        <taxon>Bacteria</taxon>
        <taxon>Pseudomonadati</taxon>
        <taxon>Pseudomonadota</taxon>
        <taxon>Alphaproteobacteria</taxon>
        <taxon>Hyphomicrobiales</taxon>
        <taxon>Phyllobacteriaceae</taxon>
        <taxon>Phyllobacterium</taxon>
    </lineage>
</organism>
<accession>A0A2P7BLY7</accession>
<dbReference type="OrthoDB" id="8076371at2"/>
<keyword evidence="4" id="KW-1185">Reference proteome</keyword>
<reference evidence="4" key="1">
    <citation type="submission" date="2017-11" db="EMBL/GenBank/DDBJ databases">
        <authorList>
            <person name="Kuznetsova I."/>
            <person name="Sazanova A."/>
            <person name="Chirak E."/>
            <person name="Safronova V."/>
            <person name="Willems A."/>
        </authorList>
    </citation>
    <scope>NUCLEOTIDE SEQUENCE [LARGE SCALE GENOMIC DNA]</scope>
    <source>
        <strain evidence="4">CCBAU 03422</strain>
    </source>
</reference>
<evidence type="ECO:0000256" key="1">
    <source>
        <dbReference type="SAM" id="Phobius"/>
    </source>
</evidence>
<proteinExistence type="predicted"/>
<keyword evidence="1" id="KW-1133">Transmembrane helix</keyword>
<name>A0A2P7BLY7_9HYPH</name>
<feature type="transmembrane region" description="Helical" evidence="1">
    <location>
        <begin position="34"/>
        <end position="56"/>
    </location>
</feature>
<sequence length="363" mass="39396">MNFLSRHLRHGINGSTQRLEWDMKRIRDFLRDRSGATAVTFTLLLVPLLGVTGLAVDYSRASNERVTLQNAADAAVLAGASIYDGKNLPAVKTRVLEMLNANLTNAGNSGATHNVTVTKDVPPRILLTLDRPMATTFMRVLNQNAMDIAVKSEASGALAPVEATFNITKVKGIYYKKISVIVVRENGAEEEVAAIEYTNPSQVDGSGISVPAVGSSSQTFKLGKFKTFYFTMIVKKGGCPIGQKNDNNKTPSKRKCVASTSSSDQLTPIPAGLTFQQEYNLKNSANAFLVRSDNANDAWRLALDGAQTTKPHEAEPVLMNDLMNCDGVTKKHGWEDGGGSNPDFEYTLKTGCALDYSKIRLTQ</sequence>
<dbReference type="EMBL" id="PGGM01000001">
    <property type="protein sequence ID" value="PSH67472.1"/>
    <property type="molecule type" value="Genomic_DNA"/>
</dbReference>